<sequence>MSDLASEAAKILVPLAAMGAGAVVQEAAKETGKDLHSLGSRILERMRKRLPRPAPDVDEMADALRVGVIDQVLTEDELRHLVQLATGRRSEGGVTIHGPVVARNAPIGNTFEGPVNFS</sequence>
<gene>
    <name evidence="1" type="ORF">F1D05_36620</name>
</gene>
<proteinExistence type="predicted"/>
<reference evidence="2" key="1">
    <citation type="submission" date="2019-09" db="EMBL/GenBank/DDBJ databases">
        <title>Antimicrobial potential of Antarctic Bacteria.</title>
        <authorList>
            <person name="Benaud N."/>
            <person name="Edwards R.J."/>
            <person name="Ferrari B.C."/>
        </authorList>
    </citation>
    <scope>NUCLEOTIDE SEQUENCE [LARGE SCALE GENOMIC DNA]</scope>
    <source>
        <strain evidence="2">SPB151</strain>
    </source>
</reference>
<dbReference type="EMBL" id="CP043661">
    <property type="protein sequence ID" value="QNE22417.1"/>
    <property type="molecule type" value="Genomic_DNA"/>
</dbReference>
<evidence type="ECO:0000313" key="2">
    <source>
        <dbReference type="Proteomes" id="UP000515563"/>
    </source>
</evidence>
<accession>A0A7G6X852</accession>
<dbReference type="KEGG" id="kqi:F1D05_36620"/>
<dbReference type="Proteomes" id="UP000515563">
    <property type="component" value="Chromosome"/>
</dbReference>
<keyword evidence="2" id="KW-1185">Reference proteome</keyword>
<reference evidence="1 2" key="2">
    <citation type="journal article" date="2020" name="Microbiol. Resour. Announc.">
        <title>Antarctic desert soil bacteria exhibit high novel natural product potential, evaluated through long-read genome sequencing and comparative genomics.</title>
        <authorList>
            <person name="Benaud N."/>
            <person name="Edwards R.J."/>
            <person name="Amos T.G."/>
            <person name="D'Agostino P.M."/>
            <person name="Gutierrez-Chavez C."/>
            <person name="Montgomery K."/>
            <person name="Nicetic I."/>
            <person name="Ferrari B.C."/>
        </authorList>
    </citation>
    <scope>NUCLEOTIDE SEQUENCE [LARGE SCALE GENOMIC DNA]</scope>
    <source>
        <strain evidence="1 2">SPB151</strain>
    </source>
</reference>
<organism evidence="1 2">
    <name type="scientific">Kribbella qitaiheensis</name>
    <dbReference type="NCBI Taxonomy" id="1544730"/>
    <lineage>
        <taxon>Bacteria</taxon>
        <taxon>Bacillati</taxon>
        <taxon>Actinomycetota</taxon>
        <taxon>Actinomycetes</taxon>
        <taxon>Propionibacteriales</taxon>
        <taxon>Kribbellaceae</taxon>
        <taxon>Kribbella</taxon>
    </lineage>
</organism>
<dbReference type="RefSeq" id="WP_185444829.1">
    <property type="nucleotide sequence ID" value="NZ_CP043661.1"/>
</dbReference>
<protein>
    <submittedName>
        <fullName evidence="1">Uncharacterized protein</fullName>
    </submittedName>
</protein>
<evidence type="ECO:0000313" key="1">
    <source>
        <dbReference type="EMBL" id="QNE22417.1"/>
    </source>
</evidence>
<dbReference type="AlphaFoldDB" id="A0A7G6X852"/>
<name>A0A7G6X852_9ACTN</name>